<gene>
    <name evidence="4" type="ORF">IPO85_04235</name>
</gene>
<keyword evidence="1" id="KW-0677">Repeat</keyword>
<sequence length="1124" mass="125655">MKRFSLYCLFLVNVQITIGQQTNSTPNNFFDLRKQILANIKSETVQFNEPEDEKDNAMAKFKRWEQFMLPRVGPKGVMFNSDAVYNAYNNYYAQNKTPFNINPWSAIGPFYDPPSGPYYGTRVGVGRINCIAQHPLDSLILYIGSMGGGIWKTINGGQSWTCLDNQLPSMSISDIAINPIHPDTMYIATGDAIGNYTITSNPDFHQGHYSCGILMSTNGGLSWQPTGFTYEQYHTENIYRMIIDPIQPHHLLLGCDKGLFRSINSGNSWTQLDTTRTYDLLINPLDATKYYALTNNSQKLKRSYDGGASFKIVNLTNLVGASTLGHIRISAADTSKIYVLRGAGQLIRSDNGGKSFKTINNLSNPFFHQGNYDKAFALSPVDTSIALIGLVDLVKTINTSKTYVKVDSIESPTKGIHVDFHSLQFSIFNRSTIYAANDGGIYVSHDLGETWNSLNNGLNITQYYKLNTSNLKPNSIIAGAQDNSTHLFDGTNWFTVNAADGLDCSFDQGDEQVVYAAIQYGYLYRSDDGGATFYNLITPTEFQGDWESPFIINPLNNKHLYFAGNKIYLSYDKGDHWNIISPVLDENLPITSIAMSKADTNTIYVASYHNIFVTQNNGISWENITNGLPSDSASITDVKLSDLNSKIIYVTFSGFHDGKKVYQSNDGGKLWNNISGSLPNIPMNTIAIQNNTLHDIYVGSDFGVFYKNDTLIDWKAYNNGMPGVIISDLDINTRNGKLYAATHGRGIYSVDLFTPSDAITQDASITQIISPERLDYCDSVSSQLIIALTNYGTDTLKSVRINYVIDNQPQAKLWTGKLPSKQTLIDTIENINLSGGTHHIIVNTSMPNQEMDQYSLNDEKTRSIFINNSTVPNLKEDFESGFDPPLEWFQTGNMWTEISGYGGFGLSQHALLAPFFNFLNGTDYFISPRIDLKNTSATVLLTFSRAYGIYEQNYKDTLMISISTDCGLTWLPIYRKTSVELATTLKIYNDAFTPTPSDWVKDTVDLTMYKDHEIKLRFEGHSGFGNLLFLDDININGTIVSTKNNKISDINIYPNPTQGIVYIDDPNHEVYKILLFDQQGKSIANETSITSNQILDLSNYPNQTFIIKLMTQFGVIVKKIVHIN</sequence>
<proteinExistence type="predicted"/>
<dbReference type="Gene3D" id="2.60.120.260">
    <property type="entry name" value="Galactose-binding domain-like"/>
    <property type="match status" value="1"/>
</dbReference>
<dbReference type="InterPro" id="IPR031778">
    <property type="entry name" value="Sortilin_N"/>
</dbReference>
<dbReference type="NCBIfam" id="TIGR04183">
    <property type="entry name" value="Por_Secre_tail"/>
    <property type="match status" value="1"/>
</dbReference>
<accession>A0A9D7S6R7</accession>
<dbReference type="PANTHER" id="PTHR43739:SF5">
    <property type="entry name" value="EXO-ALPHA-SIALIDASE"/>
    <property type="match status" value="1"/>
</dbReference>
<dbReference type="SUPFAM" id="SSF110296">
    <property type="entry name" value="Oligoxyloglucan reducing end-specific cellobiohydrolase"/>
    <property type="match status" value="3"/>
</dbReference>
<dbReference type="GO" id="GO:0010411">
    <property type="term" value="P:xyloglucan metabolic process"/>
    <property type="evidence" value="ECO:0007669"/>
    <property type="project" value="TreeGrafter"/>
</dbReference>
<dbReference type="Proteomes" id="UP000808349">
    <property type="component" value="Unassembled WGS sequence"/>
</dbReference>
<feature type="domain" description="Sortilin N-terminal" evidence="2">
    <location>
        <begin position="565"/>
        <end position="677"/>
    </location>
</feature>
<evidence type="ECO:0000256" key="1">
    <source>
        <dbReference type="ARBA" id="ARBA00022737"/>
    </source>
</evidence>
<name>A0A9D7S6R7_9BACT</name>
<dbReference type="InterPro" id="IPR052025">
    <property type="entry name" value="Xyloglucanase_GH74"/>
</dbReference>
<dbReference type="Pfam" id="PF18962">
    <property type="entry name" value="Por_Secre_tail"/>
    <property type="match status" value="1"/>
</dbReference>
<reference evidence="4 5" key="1">
    <citation type="submission" date="2020-10" db="EMBL/GenBank/DDBJ databases">
        <title>Connecting structure to function with the recovery of over 1000 high-quality activated sludge metagenome-assembled genomes encoding full-length rRNA genes using long-read sequencing.</title>
        <authorList>
            <person name="Singleton C.M."/>
            <person name="Petriglieri F."/>
            <person name="Kristensen J.M."/>
            <person name="Kirkegaard R.H."/>
            <person name="Michaelsen T.Y."/>
            <person name="Andersen M.H."/>
            <person name="Karst S.M."/>
            <person name="Dueholm M.S."/>
            <person name="Nielsen P.H."/>
            <person name="Albertsen M."/>
        </authorList>
    </citation>
    <scope>NUCLEOTIDE SEQUENCE [LARGE SCALE GENOMIC DNA]</scope>
    <source>
        <strain evidence="4">Ribe_18-Q3-R11-54_BAT3C.373</strain>
    </source>
</reference>
<dbReference type="InterPro" id="IPR015943">
    <property type="entry name" value="WD40/YVTN_repeat-like_dom_sf"/>
</dbReference>
<dbReference type="Gene3D" id="2.130.10.10">
    <property type="entry name" value="YVTN repeat-like/Quinoprotein amine dehydrogenase"/>
    <property type="match status" value="4"/>
</dbReference>
<feature type="domain" description="Secretion system C-terminal sorting" evidence="3">
    <location>
        <begin position="1052"/>
        <end position="1121"/>
    </location>
</feature>
<evidence type="ECO:0000259" key="2">
    <source>
        <dbReference type="Pfam" id="PF15902"/>
    </source>
</evidence>
<comment type="caution">
    <text evidence="4">The sequence shown here is derived from an EMBL/GenBank/DDBJ whole genome shotgun (WGS) entry which is preliminary data.</text>
</comment>
<organism evidence="4 5">
    <name type="scientific">Candidatus Defluviibacterium haderslevense</name>
    <dbReference type="NCBI Taxonomy" id="2981993"/>
    <lineage>
        <taxon>Bacteria</taxon>
        <taxon>Pseudomonadati</taxon>
        <taxon>Bacteroidota</taxon>
        <taxon>Saprospiria</taxon>
        <taxon>Saprospirales</taxon>
        <taxon>Saprospiraceae</taxon>
        <taxon>Candidatus Defluviibacterium</taxon>
    </lineage>
</organism>
<evidence type="ECO:0000313" key="5">
    <source>
        <dbReference type="Proteomes" id="UP000808349"/>
    </source>
</evidence>
<evidence type="ECO:0000313" key="4">
    <source>
        <dbReference type="EMBL" id="MBK9716718.1"/>
    </source>
</evidence>
<evidence type="ECO:0000259" key="3">
    <source>
        <dbReference type="Pfam" id="PF18962"/>
    </source>
</evidence>
<protein>
    <submittedName>
        <fullName evidence="4">T9SS type A sorting domain-containing protein</fullName>
    </submittedName>
</protein>
<dbReference type="Pfam" id="PF15902">
    <property type="entry name" value="Sortilin-Vps10"/>
    <property type="match status" value="1"/>
</dbReference>
<dbReference type="PANTHER" id="PTHR43739">
    <property type="entry name" value="XYLOGLUCANASE (EUROFUNG)"/>
    <property type="match status" value="1"/>
</dbReference>
<dbReference type="InterPro" id="IPR026444">
    <property type="entry name" value="Secre_tail"/>
</dbReference>
<dbReference type="AlphaFoldDB" id="A0A9D7S6R7"/>
<dbReference type="EMBL" id="JADKFW010000004">
    <property type="protein sequence ID" value="MBK9716718.1"/>
    <property type="molecule type" value="Genomic_DNA"/>
</dbReference>